<dbReference type="KEGG" id="pgin:FRZ67_08820"/>
<protein>
    <submittedName>
        <fullName evidence="2">Uncharacterized protein</fullName>
    </submittedName>
</protein>
<keyword evidence="1" id="KW-1133">Transmembrane helix</keyword>
<evidence type="ECO:0000256" key="1">
    <source>
        <dbReference type="SAM" id="Phobius"/>
    </source>
</evidence>
<reference evidence="2 3" key="1">
    <citation type="journal article" date="2016" name="Int. J. Syst. Evol. Microbiol.">
        <title>Panacibacter ginsenosidivorans gen. nov., sp. nov., with ginsenoside converting activity isolated from soil of a ginseng field.</title>
        <authorList>
            <person name="Siddiqi M.Z."/>
            <person name="Muhammad Shafi S."/>
            <person name="Choi K.D."/>
            <person name="Im W.T."/>
        </authorList>
    </citation>
    <scope>NUCLEOTIDE SEQUENCE [LARGE SCALE GENOMIC DNA]</scope>
    <source>
        <strain evidence="2 3">Gsoil1550</strain>
    </source>
</reference>
<name>A0A5B8VHT7_9BACT</name>
<feature type="transmembrane region" description="Helical" evidence="1">
    <location>
        <begin position="12"/>
        <end position="37"/>
    </location>
</feature>
<evidence type="ECO:0000313" key="2">
    <source>
        <dbReference type="EMBL" id="QEC70176.1"/>
    </source>
</evidence>
<keyword evidence="1" id="KW-0812">Transmembrane</keyword>
<keyword evidence="3" id="KW-1185">Reference proteome</keyword>
<proteinExistence type="predicted"/>
<dbReference type="EMBL" id="CP042435">
    <property type="protein sequence ID" value="QEC70176.1"/>
    <property type="molecule type" value="Genomic_DNA"/>
</dbReference>
<dbReference type="AlphaFoldDB" id="A0A5B8VHT7"/>
<evidence type="ECO:0000313" key="3">
    <source>
        <dbReference type="Proteomes" id="UP000321533"/>
    </source>
</evidence>
<organism evidence="2 3">
    <name type="scientific">Panacibacter ginsenosidivorans</name>
    <dbReference type="NCBI Taxonomy" id="1813871"/>
    <lineage>
        <taxon>Bacteria</taxon>
        <taxon>Pseudomonadati</taxon>
        <taxon>Bacteroidota</taxon>
        <taxon>Chitinophagia</taxon>
        <taxon>Chitinophagales</taxon>
        <taxon>Chitinophagaceae</taxon>
        <taxon>Panacibacter</taxon>
    </lineage>
</organism>
<keyword evidence="1" id="KW-0472">Membrane</keyword>
<gene>
    <name evidence="2" type="ORF">FRZ67_08820</name>
</gene>
<sequence length="110" mass="12825">MQNNYKRSPKKFLLFPLFIIAAALIMGAVVMLLWNAILPSLLNINAITYWQAVGLLVLCKILFGSFGTRRHSGGTPFKKPYWKDKWSGMSDEEKTRFREEWKKRCEQRKG</sequence>
<dbReference type="OrthoDB" id="1099872at2"/>
<dbReference type="Proteomes" id="UP000321533">
    <property type="component" value="Chromosome"/>
</dbReference>
<accession>A0A5B8VHT7</accession>
<feature type="transmembrane region" description="Helical" evidence="1">
    <location>
        <begin position="49"/>
        <end position="68"/>
    </location>
</feature>